<accession>A0A9N7NTR9</accession>
<feature type="domain" description="Reverse transcriptase" evidence="2">
    <location>
        <begin position="497"/>
        <end position="779"/>
    </location>
</feature>
<dbReference type="Pfam" id="PF14392">
    <property type="entry name" value="zf-CCHC_4"/>
    <property type="match status" value="1"/>
</dbReference>
<evidence type="ECO:0000313" key="3">
    <source>
        <dbReference type="EMBL" id="CAA0837929.1"/>
    </source>
</evidence>
<feature type="compositionally biased region" description="Polar residues" evidence="1">
    <location>
        <begin position="259"/>
        <end position="268"/>
    </location>
</feature>
<reference evidence="3" key="1">
    <citation type="submission" date="2019-12" db="EMBL/GenBank/DDBJ databases">
        <authorList>
            <person name="Scholes J."/>
        </authorList>
    </citation>
    <scope>NUCLEOTIDE SEQUENCE</scope>
</reference>
<feature type="compositionally biased region" description="Polar residues" evidence="1">
    <location>
        <begin position="275"/>
        <end position="299"/>
    </location>
</feature>
<dbReference type="EMBL" id="CACSLK010030775">
    <property type="protein sequence ID" value="CAA0837929.1"/>
    <property type="molecule type" value="Genomic_DNA"/>
</dbReference>
<feature type="non-terminal residue" evidence="3">
    <location>
        <position position="792"/>
    </location>
</feature>
<sequence>FISRVVMADFDQELSERLNKVALSVNEEKIFDIAQNDIKLSDDECNRSLFGKIVGDRPASWIGIKRAMSLIWKLNQAMEVKELCPNYFQFIFQNRDDMKKVASGTNWSFENQYLVLKEWDMNINSKHPSFRELNIWVQVQNILLNWISTEVGLKIGQAFHKVKNVVIATTGSHGGKILKLLVTLNVEESIPRMAKVRLGNQLVTVGFKYEKLINLCHYCRKIGHLDRACQLKMDDIRNNSLREEQYGDWLRAPDGVKGNPSSFSGSRSTPPPESPSHSDNNISQKASSSRGQANNQIIPSTGIIESPARSMGTPSVVSTTGNAAEMGNLEEANLQIVDANPMDLEKGELSSISEFTFHHESLPASQHHPLKSWKRTGTRLNRLLSTNDSPIIIDQQSKGKRIRQVVDSSTLPEDHDVQTQAQLKKQKTEMEKVGSVCNKLGFVNRMAIVDPSGLSGGLVLLWDSQVVVNQIICKNFFIAVEFQLHLIKADLLKAIISFFQSGNILKHWNHTVLSLIPKCFSPDNLSQFRPISLCTVIYKLISKILAQRLKSCLPCCISDLQAAFLEGRQITDNIIIAQEAFHFLNRHSSGPHAFMALKLDLVKAFDRVEWICLKKLMIHMGFHNDFVKLIMTCVTTTSFSFKINGSISGYVLPSRGIRQGDPLSPYLFLIVTELLTALVQHSISSGMLKGLKLSRNGPVLSHILFADGSLFFLKAGTDQAGFLMSILEKYRLFTGQTVNLQKSAVFFSRNTSDHLKRSICNALNNIVSHRSTKYLGLPLGIGRSKKQVFDYV</sequence>
<feature type="non-terminal residue" evidence="3">
    <location>
        <position position="1"/>
    </location>
</feature>
<dbReference type="PANTHER" id="PTHR46890:SF48">
    <property type="entry name" value="RNA-DIRECTED DNA POLYMERASE"/>
    <property type="match status" value="1"/>
</dbReference>
<dbReference type="SUPFAM" id="SSF56672">
    <property type="entry name" value="DNA/RNA polymerases"/>
    <property type="match status" value="1"/>
</dbReference>
<dbReference type="Pfam" id="PF14111">
    <property type="entry name" value="DUF4283"/>
    <property type="match status" value="1"/>
</dbReference>
<dbReference type="CDD" id="cd01650">
    <property type="entry name" value="RT_nLTR_like"/>
    <property type="match status" value="1"/>
</dbReference>
<evidence type="ECO:0000259" key="2">
    <source>
        <dbReference type="PROSITE" id="PS50878"/>
    </source>
</evidence>
<dbReference type="PROSITE" id="PS50878">
    <property type="entry name" value="RT_POL"/>
    <property type="match status" value="1"/>
</dbReference>
<keyword evidence="4" id="KW-1185">Reference proteome</keyword>
<dbReference type="Proteomes" id="UP001153555">
    <property type="component" value="Unassembled WGS sequence"/>
</dbReference>
<dbReference type="Pfam" id="PF00078">
    <property type="entry name" value="RVT_1"/>
    <property type="match status" value="1"/>
</dbReference>
<dbReference type="OrthoDB" id="512555at2759"/>
<dbReference type="InterPro" id="IPR000477">
    <property type="entry name" value="RT_dom"/>
</dbReference>
<dbReference type="AlphaFoldDB" id="A0A9N7NTR9"/>
<proteinExistence type="predicted"/>
<protein>
    <submittedName>
        <fullName evidence="3">Uncharacterized mitochondrial protein AtMg01250</fullName>
    </submittedName>
</protein>
<dbReference type="InterPro" id="IPR025836">
    <property type="entry name" value="Zn_knuckle_CX2CX4HX4C"/>
</dbReference>
<dbReference type="InterPro" id="IPR052343">
    <property type="entry name" value="Retrotransposon-Effector_Assoc"/>
</dbReference>
<evidence type="ECO:0000256" key="1">
    <source>
        <dbReference type="SAM" id="MobiDB-lite"/>
    </source>
</evidence>
<dbReference type="InterPro" id="IPR043502">
    <property type="entry name" value="DNA/RNA_pol_sf"/>
</dbReference>
<gene>
    <name evidence="3" type="ORF">SHERM_04572</name>
</gene>
<organism evidence="3 4">
    <name type="scientific">Striga hermonthica</name>
    <name type="common">Purple witchweed</name>
    <name type="synonym">Buchnera hermonthica</name>
    <dbReference type="NCBI Taxonomy" id="68872"/>
    <lineage>
        <taxon>Eukaryota</taxon>
        <taxon>Viridiplantae</taxon>
        <taxon>Streptophyta</taxon>
        <taxon>Embryophyta</taxon>
        <taxon>Tracheophyta</taxon>
        <taxon>Spermatophyta</taxon>
        <taxon>Magnoliopsida</taxon>
        <taxon>eudicotyledons</taxon>
        <taxon>Gunneridae</taxon>
        <taxon>Pentapetalae</taxon>
        <taxon>asterids</taxon>
        <taxon>lamiids</taxon>
        <taxon>Lamiales</taxon>
        <taxon>Orobanchaceae</taxon>
        <taxon>Buchnereae</taxon>
        <taxon>Striga</taxon>
    </lineage>
</organism>
<evidence type="ECO:0000313" key="4">
    <source>
        <dbReference type="Proteomes" id="UP001153555"/>
    </source>
</evidence>
<feature type="region of interest" description="Disordered" evidence="1">
    <location>
        <begin position="249"/>
        <end position="320"/>
    </location>
</feature>
<name>A0A9N7NTR9_STRHE</name>
<dbReference type="InterPro" id="IPR025558">
    <property type="entry name" value="DUF4283"/>
</dbReference>
<dbReference type="PANTHER" id="PTHR46890">
    <property type="entry name" value="NON-LTR RETROLELEMENT REVERSE TRANSCRIPTASE-LIKE PROTEIN-RELATED"/>
    <property type="match status" value="1"/>
</dbReference>
<comment type="caution">
    <text evidence="3">The sequence shown here is derived from an EMBL/GenBank/DDBJ whole genome shotgun (WGS) entry which is preliminary data.</text>
</comment>